<dbReference type="Proteomes" id="UP000618460">
    <property type="component" value="Unassembled WGS sequence"/>
</dbReference>
<reference evidence="1" key="1">
    <citation type="journal article" date="2014" name="Int. J. Syst. Evol. Microbiol.">
        <title>Complete genome sequence of Corynebacterium casei LMG S-19264T (=DSM 44701T), isolated from a smear-ripened cheese.</title>
        <authorList>
            <consortium name="US DOE Joint Genome Institute (JGI-PGF)"/>
            <person name="Walter F."/>
            <person name="Albersmeier A."/>
            <person name="Kalinowski J."/>
            <person name="Ruckert C."/>
        </authorList>
    </citation>
    <scope>NUCLEOTIDE SEQUENCE</scope>
    <source>
        <strain evidence="1">CGMCC 1.6333</strain>
    </source>
</reference>
<dbReference type="InterPro" id="IPR036638">
    <property type="entry name" value="HLH_DNA-bd_sf"/>
</dbReference>
<evidence type="ECO:0000313" key="1">
    <source>
        <dbReference type="EMBL" id="GGM20086.1"/>
    </source>
</evidence>
<proteinExistence type="predicted"/>
<dbReference type="GO" id="GO:0046983">
    <property type="term" value="F:protein dimerization activity"/>
    <property type="evidence" value="ECO:0007669"/>
    <property type="project" value="InterPro"/>
</dbReference>
<dbReference type="Gene3D" id="4.10.280.10">
    <property type="entry name" value="Helix-loop-helix DNA-binding domain"/>
    <property type="match status" value="1"/>
</dbReference>
<dbReference type="InterPro" id="IPR037208">
    <property type="entry name" value="Spo0E-like_sf"/>
</dbReference>
<dbReference type="EMBL" id="BMLG01000001">
    <property type="protein sequence ID" value="GGM20086.1"/>
    <property type="molecule type" value="Genomic_DNA"/>
</dbReference>
<dbReference type="AlphaFoldDB" id="A0A917TE28"/>
<dbReference type="Pfam" id="PF09388">
    <property type="entry name" value="SpoOE-like"/>
    <property type="match status" value="1"/>
</dbReference>
<evidence type="ECO:0000313" key="2">
    <source>
        <dbReference type="Proteomes" id="UP000618460"/>
    </source>
</evidence>
<accession>A0A917TE28</accession>
<keyword evidence="2" id="KW-1185">Reference proteome</keyword>
<protein>
    <recommendedName>
        <fullName evidence="3">Aspartyl-phosphate phosphatase Spo0E family protein</fullName>
    </recommendedName>
</protein>
<dbReference type="RefSeq" id="WP_229666581.1">
    <property type="nucleotide sequence ID" value="NZ_BMLG01000001.1"/>
</dbReference>
<reference evidence="1" key="2">
    <citation type="submission" date="2020-09" db="EMBL/GenBank/DDBJ databases">
        <authorList>
            <person name="Sun Q."/>
            <person name="Zhou Y."/>
        </authorList>
    </citation>
    <scope>NUCLEOTIDE SEQUENCE</scope>
    <source>
        <strain evidence="1">CGMCC 1.6333</strain>
    </source>
</reference>
<comment type="caution">
    <text evidence="1">The sequence shown here is derived from an EMBL/GenBank/DDBJ whole genome shotgun (WGS) entry which is preliminary data.</text>
</comment>
<name>A0A917TE28_9BACI</name>
<organism evidence="1 2">
    <name type="scientific">Paraliobacillus quinghaiensis</name>
    <dbReference type="NCBI Taxonomy" id="470815"/>
    <lineage>
        <taxon>Bacteria</taxon>
        <taxon>Bacillati</taxon>
        <taxon>Bacillota</taxon>
        <taxon>Bacilli</taxon>
        <taxon>Bacillales</taxon>
        <taxon>Bacillaceae</taxon>
        <taxon>Paraliobacillus</taxon>
    </lineage>
</organism>
<dbReference type="SUPFAM" id="SSF140500">
    <property type="entry name" value="BAS1536-like"/>
    <property type="match status" value="1"/>
</dbReference>
<gene>
    <name evidence="1" type="ORF">GCM10011351_02410</name>
</gene>
<dbReference type="InterPro" id="IPR018540">
    <property type="entry name" value="Spo0E-like"/>
</dbReference>
<sequence length="61" mass="7362">MKKYESQCLLIQIETLRKKMIEVTVEKGFTSQESIELSQQLDRLLNDYEKNRDKYYQSIKS</sequence>
<evidence type="ECO:0008006" key="3">
    <source>
        <dbReference type="Google" id="ProtNLM"/>
    </source>
</evidence>
<dbReference type="GO" id="GO:0043937">
    <property type="term" value="P:regulation of sporulation"/>
    <property type="evidence" value="ECO:0007669"/>
    <property type="project" value="InterPro"/>
</dbReference>